<evidence type="ECO:0000313" key="2">
    <source>
        <dbReference type="Proteomes" id="UP000183649"/>
    </source>
</evidence>
<accession>A0A0K6HZS0</accession>
<sequence>MSLTQIARRIGLSLSAVSDIKHGRTKAPNGSAALVLARLHCERLGAASQEITRCARTPRR</sequence>
<evidence type="ECO:0008006" key="3">
    <source>
        <dbReference type="Google" id="ProtNLM"/>
    </source>
</evidence>
<reference evidence="2" key="1">
    <citation type="submission" date="2015-08" db="EMBL/GenBank/DDBJ databases">
        <authorList>
            <person name="Varghese N."/>
        </authorList>
    </citation>
    <scope>NUCLEOTIDE SEQUENCE [LARGE SCALE GENOMIC DNA]</scope>
    <source>
        <strain evidence="2">DSM 18181</strain>
    </source>
</reference>
<evidence type="ECO:0000313" key="1">
    <source>
        <dbReference type="EMBL" id="CUA96375.1"/>
    </source>
</evidence>
<keyword evidence="2" id="KW-1185">Reference proteome</keyword>
<dbReference type="EMBL" id="CYHF01000004">
    <property type="protein sequence ID" value="CUA96375.1"/>
    <property type="molecule type" value="Genomic_DNA"/>
</dbReference>
<dbReference type="AlphaFoldDB" id="A0A0K6HZS0"/>
<dbReference type="SUPFAM" id="SSF47413">
    <property type="entry name" value="lambda repressor-like DNA-binding domains"/>
    <property type="match status" value="1"/>
</dbReference>
<proteinExistence type="predicted"/>
<name>A0A0K6HZS0_9BURK</name>
<gene>
    <name evidence="1" type="ORF">Ga0061069_104111</name>
</gene>
<dbReference type="GO" id="GO:0003677">
    <property type="term" value="F:DNA binding"/>
    <property type="evidence" value="ECO:0007669"/>
    <property type="project" value="InterPro"/>
</dbReference>
<dbReference type="STRING" id="339866.GCA_001418255_01345"/>
<protein>
    <recommendedName>
        <fullName evidence="3">Helix-turn-helix</fullName>
    </recommendedName>
</protein>
<organism evidence="1 2">
    <name type="scientific">Thiomonas bhubaneswarensis</name>
    <dbReference type="NCBI Taxonomy" id="339866"/>
    <lineage>
        <taxon>Bacteria</taxon>
        <taxon>Pseudomonadati</taxon>
        <taxon>Pseudomonadota</taxon>
        <taxon>Betaproteobacteria</taxon>
        <taxon>Burkholderiales</taxon>
        <taxon>Thiomonas</taxon>
    </lineage>
</organism>
<dbReference type="InterPro" id="IPR010982">
    <property type="entry name" value="Lambda_DNA-bd_dom_sf"/>
</dbReference>
<dbReference type="Proteomes" id="UP000183649">
    <property type="component" value="Unassembled WGS sequence"/>
</dbReference>
<dbReference type="RefSeq" id="WP_211263352.1">
    <property type="nucleotide sequence ID" value="NZ_CYHF01000004.1"/>
</dbReference>